<dbReference type="RefSeq" id="WP_318103630.1">
    <property type="nucleotide sequence ID" value="NZ_CP137573.1"/>
</dbReference>
<dbReference type="EMBL" id="CP137573">
    <property type="protein sequence ID" value="WOX22564.1"/>
    <property type="molecule type" value="Genomic_DNA"/>
</dbReference>
<keyword evidence="1" id="KW-1133">Transmembrane helix</keyword>
<evidence type="ECO:0008006" key="4">
    <source>
        <dbReference type="Google" id="ProtNLM"/>
    </source>
</evidence>
<evidence type="ECO:0000256" key="1">
    <source>
        <dbReference type="SAM" id="Phobius"/>
    </source>
</evidence>
<protein>
    <recommendedName>
        <fullName evidence="4">Integral membrane protein</fullName>
    </recommendedName>
</protein>
<name>A0ABZ0LSZ7_9ACTN</name>
<feature type="transmembrane region" description="Helical" evidence="1">
    <location>
        <begin position="57"/>
        <end position="82"/>
    </location>
</feature>
<organism evidence="2 3">
    <name type="scientific">Streptomyces solicathayae</name>
    <dbReference type="NCBI Taxonomy" id="3081768"/>
    <lineage>
        <taxon>Bacteria</taxon>
        <taxon>Bacillati</taxon>
        <taxon>Actinomycetota</taxon>
        <taxon>Actinomycetes</taxon>
        <taxon>Kitasatosporales</taxon>
        <taxon>Streptomycetaceae</taxon>
        <taxon>Streptomyces</taxon>
    </lineage>
</organism>
<evidence type="ECO:0000313" key="3">
    <source>
        <dbReference type="Proteomes" id="UP001301731"/>
    </source>
</evidence>
<keyword evidence="1" id="KW-0812">Transmembrane</keyword>
<keyword evidence="3" id="KW-1185">Reference proteome</keyword>
<proteinExistence type="predicted"/>
<dbReference type="Proteomes" id="UP001301731">
    <property type="component" value="Chromosome"/>
</dbReference>
<sequence length="166" mass="18015">MTDATRYDRRMYAVMNDRRAQSLYATAARRRAVAGAHIALTIAGIAAAVFWPGLWGGIALLVLLLPWAVATGAINGATRGLFELRGRMLDERQLVERDRVRSIAHRVTGVLLAVGTLVAVVAPGSTGVRPDRMLVPLLAAALVLHWLTPLWVAMLRVEDEPADDEA</sequence>
<feature type="transmembrane region" description="Helical" evidence="1">
    <location>
        <begin position="32"/>
        <end position="51"/>
    </location>
</feature>
<reference evidence="2 3" key="1">
    <citation type="submission" date="2023-10" db="EMBL/GenBank/DDBJ databases">
        <title>The genome sequence of Streptomyces sp. HUAS YS2.</title>
        <authorList>
            <person name="Mo P."/>
        </authorList>
    </citation>
    <scope>NUCLEOTIDE SEQUENCE [LARGE SCALE GENOMIC DNA]</scope>
    <source>
        <strain evidence="2 3">HUAS YS2</strain>
    </source>
</reference>
<keyword evidence="1" id="KW-0472">Membrane</keyword>
<feature type="transmembrane region" description="Helical" evidence="1">
    <location>
        <begin position="134"/>
        <end position="153"/>
    </location>
</feature>
<accession>A0ABZ0LSZ7</accession>
<feature type="transmembrane region" description="Helical" evidence="1">
    <location>
        <begin position="103"/>
        <end position="122"/>
    </location>
</feature>
<gene>
    <name evidence="2" type="ORF">R2D22_14620</name>
</gene>
<evidence type="ECO:0000313" key="2">
    <source>
        <dbReference type="EMBL" id="WOX22564.1"/>
    </source>
</evidence>